<protein>
    <submittedName>
        <fullName evidence="5">Peptidase</fullName>
    </submittedName>
</protein>
<accession>A0A229TBR9</accession>
<organism evidence="5 6">
    <name type="scientific">Amycolatopsis vastitatis</name>
    <dbReference type="NCBI Taxonomy" id="1905142"/>
    <lineage>
        <taxon>Bacteria</taxon>
        <taxon>Bacillati</taxon>
        <taxon>Actinomycetota</taxon>
        <taxon>Actinomycetes</taxon>
        <taxon>Pseudonocardiales</taxon>
        <taxon>Pseudonocardiaceae</taxon>
        <taxon>Amycolatopsis</taxon>
    </lineage>
</organism>
<evidence type="ECO:0000313" key="6">
    <source>
        <dbReference type="Proteomes" id="UP000215199"/>
    </source>
</evidence>
<dbReference type="InterPro" id="IPR013595">
    <property type="entry name" value="Pept_S33_TAP-like_C"/>
</dbReference>
<dbReference type="AlphaFoldDB" id="A0A229TBR9"/>
<dbReference type="PANTHER" id="PTHR43248:SF29">
    <property type="entry name" value="TRIPEPTIDYL AMINOPEPTIDASE"/>
    <property type="match status" value="1"/>
</dbReference>
<proteinExistence type="inferred from homology"/>
<gene>
    <name evidence="5" type="ORF">CF165_13080</name>
</gene>
<reference evidence="6" key="1">
    <citation type="submission" date="2017-07" db="EMBL/GenBank/DDBJ databases">
        <title>Comparative genome mining reveals phylogenetic distribution patterns of secondary metabolites in Amycolatopsis.</title>
        <authorList>
            <person name="Adamek M."/>
            <person name="Alanjary M."/>
            <person name="Sales-Ortells H."/>
            <person name="Goodfellow M."/>
            <person name="Bull A.T."/>
            <person name="Kalinowski J."/>
            <person name="Ziemert N."/>
        </authorList>
    </citation>
    <scope>NUCLEOTIDE SEQUENCE [LARGE SCALE GENOMIC DNA]</scope>
    <source>
        <strain evidence="6">H5</strain>
    </source>
</reference>
<feature type="domain" description="Peptidase S33 tripeptidyl aminopeptidase-like C-terminal" evidence="4">
    <location>
        <begin position="382"/>
        <end position="483"/>
    </location>
</feature>
<dbReference type="Gene3D" id="3.40.50.1820">
    <property type="entry name" value="alpha/beta hydrolase"/>
    <property type="match status" value="1"/>
</dbReference>
<dbReference type="InterPro" id="IPR051601">
    <property type="entry name" value="Serine_prot/Carboxylest_S33"/>
</dbReference>
<dbReference type="GO" id="GO:0016787">
    <property type="term" value="F:hydrolase activity"/>
    <property type="evidence" value="ECO:0007669"/>
    <property type="project" value="UniProtKB-KW"/>
</dbReference>
<name>A0A229TBR9_9PSEU</name>
<comment type="caution">
    <text evidence="5">The sequence shown here is derived from an EMBL/GenBank/DDBJ whole genome shotgun (WGS) entry which is preliminary data.</text>
</comment>
<evidence type="ECO:0000256" key="3">
    <source>
        <dbReference type="ARBA" id="ARBA00022801"/>
    </source>
</evidence>
<evidence type="ECO:0000259" key="4">
    <source>
        <dbReference type="Pfam" id="PF08386"/>
    </source>
</evidence>
<dbReference type="Proteomes" id="UP000215199">
    <property type="component" value="Unassembled WGS sequence"/>
</dbReference>
<evidence type="ECO:0000256" key="1">
    <source>
        <dbReference type="ARBA" id="ARBA00010088"/>
    </source>
</evidence>
<dbReference type="SUPFAM" id="SSF53474">
    <property type="entry name" value="alpha/beta-Hydrolases"/>
    <property type="match status" value="1"/>
</dbReference>
<evidence type="ECO:0000313" key="5">
    <source>
        <dbReference type="EMBL" id="OXM68440.1"/>
    </source>
</evidence>
<keyword evidence="2" id="KW-0732">Signal</keyword>
<dbReference type="InterPro" id="IPR029058">
    <property type="entry name" value="AB_hydrolase_fold"/>
</dbReference>
<keyword evidence="6" id="KW-1185">Reference proteome</keyword>
<sequence length="510" mass="54631">MVEETVKRTAAVVTAVLVAGLAPAVPAAARTGLSWTPCAEPSLAQLGLECATLAVPVDHTRPRGRKITLALSRKKAVRSQGVLVVNPGGPGITGRSVAGTVAGVMPADLAASYDIVGIDPRGVGASDPSLSCDEGYFTPPWPDPVPANPGQELRLAARPLGYALKCAARYGWLLPHMSSEDSARDLDDVRQALGQRTIDFLGYGYGTYVGAVYGTLFPGKLRRAVFDSVARPDADWYRHYVEQEDPGFDARAKDFFAWIAGQDAGYHLGTTAEAVSAAYYGARSAVRDKPAAGVVGPFEFEATFHNVAWESRLWPFLAGTLAAYRRNGDEQALLTAYQALAAHHGDNDYAAFTAVQCADTNWPRDWSRWHADASRLHATAPFATWNNTWYLAPCAFWPPFPRHAVTITGTGLPPALIVHATDDIALAYRDARRLHATVPGSRLVTEQGGLDPAVSFLRADPCVDAEVTAYLAAGTLPAADVSCAADQGRKANGRFSLGVGEPSSFRWLRR</sequence>
<keyword evidence="3" id="KW-0378">Hydrolase</keyword>
<evidence type="ECO:0000256" key="2">
    <source>
        <dbReference type="ARBA" id="ARBA00022729"/>
    </source>
</evidence>
<comment type="similarity">
    <text evidence="1">Belongs to the peptidase S33 family.</text>
</comment>
<dbReference type="Pfam" id="PF08386">
    <property type="entry name" value="Abhydrolase_4"/>
    <property type="match status" value="1"/>
</dbReference>
<dbReference type="EMBL" id="NMUL01000010">
    <property type="protein sequence ID" value="OXM68440.1"/>
    <property type="molecule type" value="Genomic_DNA"/>
</dbReference>
<dbReference type="PANTHER" id="PTHR43248">
    <property type="entry name" value="2-SUCCINYL-6-HYDROXY-2,4-CYCLOHEXADIENE-1-CARBOXYLATE SYNTHASE"/>
    <property type="match status" value="1"/>
</dbReference>